<protein>
    <submittedName>
        <fullName evidence="2">Uncharacterized protein</fullName>
    </submittedName>
</protein>
<proteinExistence type="predicted"/>
<evidence type="ECO:0000313" key="3">
    <source>
        <dbReference type="Proteomes" id="UP000291343"/>
    </source>
</evidence>
<feature type="compositionally biased region" description="Basic residues" evidence="1">
    <location>
        <begin position="154"/>
        <end position="163"/>
    </location>
</feature>
<name>A0A482XEI4_LAOST</name>
<sequence length="182" mass="20761">MTKRSIDRESSKVLIKRHAPAADDNAAVADYLSTVMKMNVAGGGENPTRPPIQPPQIVILRQLSTKRRFSRQSKSDTTGRQSKLRSAFVSLGRRQRTHRHSAGGGENPTRPPIQPPQIVIRRQLSTKRRFSRQSKSDTTGRQSKLRSAFVSLGRRQRTHRHRSQVREPFLSVAYYWHKGEVE</sequence>
<organism evidence="2 3">
    <name type="scientific">Laodelphax striatellus</name>
    <name type="common">Small brown planthopper</name>
    <name type="synonym">Delphax striatella</name>
    <dbReference type="NCBI Taxonomy" id="195883"/>
    <lineage>
        <taxon>Eukaryota</taxon>
        <taxon>Metazoa</taxon>
        <taxon>Ecdysozoa</taxon>
        <taxon>Arthropoda</taxon>
        <taxon>Hexapoda</taxon>
        <taxon>Insecta</taxon>
        <taxon>Pterygota</taxon>
        <taxon>Neoptera</taxon>
        <taxon>Paraneoptera</taxon>
        <taxon>Hemiptera</taxon>
        <taxon>Auchenorrhyncha</taxon>
        <taxon>Fulgoroidea</taxon>
        <taxon>Delphacidae</taxon>
        <taxon>Criomorphinae</taxon>
        <taxon>Laodelphax</taxon>
    </lineage>
</organism>
<dbReference type="InParanoid" id="A0A482XEI4"/>
<comment type="caution">
    <text evidence="2">The sequence shown here is derived from an EMBL/GenBank/DDBJ whole genome shotgun (WGS) entry which is preliminary data.</text>
</comment>
<keyword evidence="3" id="KW-1185">Reference proteome</keyword>
<accession>A0A482XEI4</accession>
<evidence type="ECO:0000256" key="1">
    <source>
        <dbReference type="SAM" id="MobiDB-lite"/>
    </source>
</evidence>
<reference evidence="2 3" key="1">
    <citation type="journal article" date="2017" name="Gigascience">
        <title>Genome sequence of the small brown planthopper, Laodelphax striatellus.</title>
        <authorList>
            <person name="Zhu J."/>
            <person name="Jiang F."/>
            <person name="Wang X."/>
            <person name="Yang P."/>
            <person name="Bao Y."/>
            <person name="Zhao W."/>
            <person name="Wang W."/>
            <person name="Lu H."/>
            <person name="Wang Q."/>
            <person name="Cui N."/>
            <person name="Li J."/>
            <person name="Chen X."/>
            <person name="Luo L."/>
            <person name="Yu J."/>
            <person name="Kang L."/>
            <person name="Cui F."/>
        </authorList>
    </citation>
    <scope>NUCLEOTIDE SEQUENCE [LARGE SCALE GENOMIC DNA]</scope>
    <source>
        <strain evidence="2">Lst14</strain>
    </source>
</reference>
<dbReference type="Proteomes" id="UP000291343">
    <property type="component" value="Unassembled WGS sequence"/>
</dbReference>
<dbReference type="AlphaFoldDB" id="A0A482XEI4"/>
<evidence type="ECO:0000313" key="2">
    <source>
        <dbReference type="EMBL" id="RZF44425.1"/>
    </source>
</evidence>
<dbReference type="EMBL" id="QKKF02010597">
    <property type="protein sequence ID" value="RZF44425.1"/>
    <property type="molecule type" value="Genomic_DNA"/>
</dbReference>
<feature type="region of interest" description="Disordered" evidence="1">
    <location>
        <begin position="65"/>
        <end position="163"/>
    </location>
</feature>
<gene>
    <name evidence="2" type="ORF">LSTR_LSTR017418</name>
</gene>